<dbReference type="Proteomes" id="UP000034794">
    <property type="component" value="Unassembled WGS sequence"/>
</dbReference>
<comment type="caution">
    <text evidence="1">The sequence shown here is derived from an EMBL/GenBank/DDBJ whole genome shotgun (WGS) entry which is preliminary data.</text>
</comment>
<evidence type="ECO:0000313" key="2">
    <source>
        <dbReference type="Proteomes" id="UP000034794"/>
    </source>
</evidence>
<reference evidence="1 2" key="1">
    <citation type="journal article" date="2015" name="Nature">
        <title>rRNA introns, odd ribosomes, and small enigmatic genomes across a large radiation of phyla.</title>
        <authorList>
            <person name="Brown C.T."/>
            <person name="Hug L.A."/>
            <person name="Thomas B.C."/>
            <person name="Sharon I."/>
            <person name="Castelle C.J."/>
            <person name="Singh A."/>
            <person name="Wilkins M.J."/>
            <person name="Williams K.H."/>
            <person name="Banfield J.F."/>
        </authorList>
    </citation>
    <scope>NUCLEOTIDE SEQUENCE [LARGE SCALE GENOMIC DNA]</scope>
</reference>
<name>A0A0G1PL00_9BACT</name>
<evidence type="ECO:0000313" key="1">
    <source>
        <dbReference type="EMBL" id="KKU33411.1"/>
    </source>
</evidence>
<accession>A0A0G1PL00</accession>
<sequence length="80" mass="8916">MTVIFGIAGIPNYFTTDPAVVPDSRHLAEGDYVRLPDGRVYKLVSDYPTKFTSVPEEEIPSGVEILRAREYDSVSGRLLK</sequence>
<dbReference type="EMBL" id="LCMI01000004">
    <property type="protein sequence ID" value="KKU33411.1"/>
    <property type="molecule type" value="Genomic_DNA"/>
</dbReference>
<gene>
    <name evidence="1" type="ORF">UX47_C0004G0056</name>
</gene>
<organism evidence="1 2">
    <name type="scientific">Candidatus Collierbacteria bacterium GW2011_GWA2_46_26</name>
    <dbReference type="NCBI Taxonomy" id="1618381"/>
    <lineage>
        <taxon>Bacteria</taxon>
        <taxon>Candidatus Collieribacteriota</taxon>
    </lineage>
</organism>
<proteinExistence type="predicted"/>
<protein>
    <submittedName>
        <fullName evidence="1">Uncharacterized protein</fullName>
    </submittedName>
</protein>
<dbReference type="AlphaFoldDB" id="A0A0G1PL00"/>